<keyword evidence="6" id="KW-1015">Disulfide bond</keyword>
<dbReference type="Pfam" id="PF00089">
    <property type="entry name" value="Trypsin"/>
    <property type="match status" value="1"/>
</dbReference>
<dbReference type="PRINTS" id="PR00722">
    <property type="entry name" value="CHYMOTRYPSIN"/>
</dbReference>
<reference evidence="13" key="1">
    <citation type="submission" date="2025-08" db="UniProtKB">
        <authorList>
            <consortium name="RefSeq"/>
        </authorList>
    </citation>
    <scope>IDENTIFICATION</scope>
</reference>
<keyword evidence="12" id="KW-1185">Reference proteome</keyword>
<dbReference type="OrthoDB" id="5565075at2759"/>
<dbReference type="Gene3D" id="2.40.10.10">
    <property type="entry name" value="Trypsin-like serine proteases"/>
    <property type="match status" value="2"/>
</dbReference>
<evidence type="ECO:0000256" key="6">
    <source>
        <dbReference type="ARBA" id="ARBA00023157"/>
    </source>
</evidence>
<dbReference type="InterPro" id="IPR009003">
    <property type="entry name" value="Peptidase_S1_PA"/>
</dbReference>
<protein>
    <recommendedName>
        <fullName evidence="8">trypsin</fullName>
        <ecNumber evidence="8">3.4.21.4</ecNumber>
    </recommendedName>
</protein>
<evidence type="ECO:0000256" key="3">
    <source>
        <dbReference type="ARBA" id="ARBA00022801"/>
    </source>
</evidence>
<evidence type="ECO:0000256" key="7">
    <source>
        <dbReference type="ARBA" id="ARBA00036320"/>
    </source>
</evidence>
<dbReference type="FunCoup" id="A0A6J2W3V0">
    <property type="interactions" value="6"/>
</dbReference>
<dbReference type="InterPro" id="IPR001254">
    <property type="entry name" value="Trypsin_dom"/>
</dbReference>
<sequence length="242" mass="26995">MGFLLIQRFLPLLLFSTLGHAAHFGIIGGNEAVPHSRPYMVLLYSFNANFIPKTCDGVLVREDFVLSAAHCQNDFMRAFVGLHRASQKVWDDGMDVTTIPHPEYDNSTLDNDIMLLKLKTNVRLSEKVKPIALPKTKNETIPHQCLVVGWGCQDFAQKHKSDVLRELRVNLSDSRECTSPEYICTEGLEGPGKGDSGGPLVCGDEAHGIVSSLGISSTEDGYIFKYVRIERYLPWIHKVMSC</sequence>
<keyword evidence="3 9" id="KW-0378">Hydrolase</keyword>
<dbReference type="PROSITE" id="PS50240">
    <property type="entry name" value="TRYPSIN_DOM"/>
    <property type="match status" value="1"/>
</dbReference>
<evidence type="ECO:0000256" key="9">
    <source>
        <dbReference type="RuleBase" id="RU363034"/>
    </source>
</evidence>
<gene>
    <name evidence="13" type="primary">LOC115820560</name>
</gene>
<comment type="catalytic activity">
    <reaction evidence="7">
        <text>Preferential cleavage: Arg-|-Xaa, Lys-|-Xaa.</text>
        <dbReference type="EC" id="3.4.21.4"/>
    </reaction>
</comment>
<dbReference type="CDD" id="cd00190">
    <property type="entry name" value="Tryp_SPc"/>
    <property type="match status" value="1"/>
</dbReference>
<dbReference type="InterPro" id="IPR043504">
    <property type="entry name" value="Peptidase_S1_PA_chymotrypsin"/>
</dbReference>
<dbReference type="RefSeq" id="XP_030640040.1">
    <property type="nucleotide sequence ID" value="XM_030784180.1"/>
</dbReference>
<dbReference type="InterPro" id="IPR033116">
    <property type="entry name" value="TRYPSIN_SER"/>
</dbReference>
<keyword evidence="4 9" id="KW-0720">Serine protease</keyword>
<accession>A0A6J2W3V0</accession>
<dbReference type="InterPro" id="IPR001314">
    <property type="entry name" value="Peptidase_S1A"/>
</dbReference>
<evidence type="ECO:0000313" key="12">
    <source>
        <dbReference type="Proteomes" id="UP000504632"/>
    </source>
</evidence>
<dbReference type="Proteomes" id="UP000504632">
    <property type="component" value="Chromosome 9"/>
</dbReference>
<dbReference type="InterPro" id="IPR018114">
    <property type="entry name" value="TRYPSIN_HIS"/>
</dbReference>
<keyword evidence="10" id="KW-0732">Signal</keyword>
<name>A0A6J2W3V0_CHACN</name>
<evidence type="ECO:0000256" key="1">
    <source>
        <dbReference type="ARBA" id="ARBA00004239"/>
    </source>
</evidence>
<comment type="subcellular location">
    <subcellularLocation>
        <location evidence="1">Secreted</location>
        <location evidence="1">Extracellular space</location>
    </subcellularLocation>
</comment>
<feature type="chain" id="PRO_5027093185" description="trypsin" evidence="10">
    <location>
        <begin position="22"/>
        <end position="242"/>
    </location>
</feature>
<dbReference type="FunFam" id="2.40.10.10:FF:000005">
    <property type="entry name" value="Serine protease 37"/>
    <property type="match status" value="1"/>
</dbReference>
<evidence type="ECO:0000259" key="11">
    <source>
        <dbReference type="PROSITE" id="PS50240"/>
    </source>
</evidence>
<evidence type="ECO:0000256" key="10">
    <source>
        <dbReference type="SAM" id="SignalP"/>
    </source>
</evidence>
<dbReference type="AlphaFoldDB" id="A0A6J2W3V0"/>
<dbReference type="GO" id="GO:0005576">
    <property type="term" value="C:extracellular region"/>
    <property type="evidence" value="ECO:0007669"/>
    <property type="project" value="UniProtKB-SubCell"/>
</dbReference>
<dbReference type="InParanoid" id="A0A6J2W3V0"/>
<feature type="domain" description="Peptidase S1" evidence="11">
    <location>
        <begin position="26"/>
        <end position="241"/>
    </location>
</feature>
<keyword evidence="2 9" id="KW-0645">Protease</keyword>
<keyword evidence="5" id="KW-0865">Zymogen</keyword>
<dbReference type="GeneID" id="115820560"/>
<organism evidence="12 13">
    <name type="scientific">Chanos chanos</name>
    <name type="common">Milkfish</name>
    <name type="synonym">Mugil chanos</name>
    <dbReference type="NCBI Taxonomy" id="29144"/>
    <lineage>
        <taxon>Eukaryota</taxon>
        <taxon>Metazoa</taxon>
        <taxon>Chordata</taxon>
        <taxon>Craniata</taxon>
        <taxon>Vertebrata</taxon>
        <taxon>Euteleostomi</taxon>
        <taxon>Actinopterygii</taxon>
        <taxon>Neopterygii</taxon>
        <taxon>Teleostei</taxon>
        <taxon>Ostariophysi</taxon>
        <taxon>Gonorynchiformes</taxon>
        <taxon>Chanidae</taxon>
        <taxon>Chanos</taxon>
    </lineage>
</organism>
<evidence type="ECO:0000313" key="13">
    <source>
        <dbReference type="RefSeq" id="XP_030640040.1"/>
    </source>
</evidence>
<dbReference type="GO" id="GO:0006508">
    <property type="term" value="P:proteolysis"/>
    <property type="evidence" value="ECO:0007669"/>
    <property type="project" value="UniProtKB-KW"/>
</dbReference>
<evidence type="ECO:0000256" key="5">
    <source>
        <dbReference type="ARBA" id="ARBA00023145"/>
    </source>
</evidence>
<dbReference type="SUPFAM" id="SSF50494">
    <property type="entry name" value="Trypsin-like serine proteases"/>
    <property type="match status" value="1"/>
</dbReference>
<dbReference type="PANTHER" id="PTHR24271">
    <property type="entry name" value="KALLIKREIN-RELATED"/>
    <property type="match status" value="1"/>
</dbReference>
<proteinExistence type="predicted"/>
<dbReference type="PANTHER" id="PTHR24271:SF88">
    <property type="entry name" value="MAST CELL PROTEASE 2 ISOFORM X1"/>
    <property type="match status" value="1"/>
</dbReference>
<dbReference type="GO" id="GO:0004252">
    <property type="term" value="F:serine-type endopeptidase activity"/>
    <property type="evidence" value="ECO:0007669"/>
    <property type="project" value="UniProtKB-EC"/>
</dbReference>
<dbReference type="PROSITE" id="PS00134">
    <property type="entry name" value="TRYPSIN_HIS"/>
    <property type="match status" value="1"/>
</dbReference>
<evidence type="ECO:0000256" key="8">
    <source>
        <dbReference type="ARBA" id="ARBA00038868"/>
    </source>
</evidence>
<feature type="signal peptide" evidence="10">
    <location>
        <begin position="1"/>
        <end position="21"/>
    </location>
</feature>
<dbReference type="SMART" id="SM00020">
    <property type="entry name" value="Tryp_SPc"/>
    <property type="match status" value="1"/>
</dbReference>
<dbReference type="PROSITE" id="PS00135">
    <property type="entry name" value="TRYPSIN_SER"/>
    <property type="match status" value="1"/>
</dbReference>
<evidence type="ECO:0000256" key="2">
    <source>
        <dbReference type="ARBA" id="ARBA00022670"/>
    </source>
</evidence>
<evidence type="ECO:0000256" key="4">
    <source>
        <dbReference type="ARBA" id="ARBA00022825"/>
    </source>
</evidence>
<dbReference type="EC" id="3.4.21.4" evidence="8"/>